<evidence type="ECO:0000259" key="2">
    <source>
        <dbReference type="PROSITE" id="PS51767"/>
    </source>
</evidence>
<dbReference type="PRINTS" id="PR00792">
    <property type="entry name" value="PEPSIN"/>
</dbReference>
<dbReference type="GO" id="GO:0006508">
    <property type="term" value="P:proteolysis"/>
    <property type="evidence" value="ECO:0007669"/>
    <property type="project" value="InterPro"/>
</dbReference>
<dbReference type="PANTHER" id="PTHR47966">
    <property type="entry name" value="BETA-SITE APP-CLEAVING ENZYME, ISOFORM A-RELATED"/>
    <property type="match status" value="1"/>
</dbReference>
<comment type="similarity">
    <text evidence="1">Belongs to the peptidase A1 family.</text>
</comment>
<evidence type="ECO:0000313" key="3">
    <source>
        <dbReference type="EMBL" id="KAK7748133.1"/>
    </source>
</evidence>
<dbReference type="AlphaFoldDB" id="A0AAN9UT80"/>
<comment type="caution">
    <text evidence="3">The sequence shown here is derived from an EMBL/GenBank/DDBJ whole genome shotgun (WGS) entry which is preliminary data.</text>
</comment>
<evidence type="ECO:0000256" key="1">
    <source>
        <dbReference type="ARBA" id="ARBA00007447"/>
    </source>
</evidence>
<feature type="domain" description="Peptidase A1" evidence="2">
    <location>
        <begin position="53"/>
        <end position="374"/>
    </location>
</feature>
<dbReference type="Proteomes" id="UP001320245">
    <property type="component" value="Unassembled WGS sequence"/>
</dbReference>
<dbReference type="PANTHER" id="PTHR47966:SF2">
    <property type="entry name" value="ASPERGILLOPEPSIN-1-RELATED"/>
    <property type="match status" value="1"/>
</dbReference>
<evidence type="ECO:0000313" key="4">
    <source>
        <dbReference type="Proteomes" id="UP001320245"/>
    </source>
</evidence>
<dbReference type="InterPro" id="IPR021109">
    <property type="entry name" value="Peptidase_aspartic_dom_sf"/>
</dbReference>
<reference evidence="3 4" key="1">
    <citation type="journal article" date="2023" name="PLoS ONE">
        <title>Cytospora paraplurivora sp. nov. isolated from orchards with fruit tree decline syndrome in Ontario, Canada.</title>
        <authorList>
            <person name="Ilyukhin E."/>
            <person name="Nguyen H.D.T."/>
            <person name="Castle A.J."/>
            <person name="Ellouze W."/>
        </authorList>
    </citation>
    <scope>NUCLEOTIDE SEQUENCE [LARGE SCALE GENOMIC DNA]</scope>
    <source>
        <strain evidence="3 4">FDS-564</strain>
    </source>
</reference>
<dbReference type="EMBL" id="JAJSPL020000003">
    <property type="protein sequence ID" value="KAK7748133.1"/>
    <property type="molecule type" value="Genomic_DNA"/>
</dbReference>
<keyword evidence="4" id="KW-1185">Reference proteome</keyword>
<gene>
    <name evidence="3" type="ORF">SLS53_001387</name>
</gene>
<dbReference type="Pfam" id="PF00026">
    <property type="entry name" value="Asp"/>
    <property type="match status" value="1"/>
</dbReference>
<proteinExistence type="inferred from homology"/>
<dbReference type="PROSITE" id="PS51767">
    <property type="entry name" value="PEPTIDASE_A1"/>
    <property type="match status" value="1"/>
</dbReference>
<dbReference type="InterPro" id="IPR033121">
    <property type="entry name" value="PEPTIDASE_A1"/>
</dbReference>
<organism evidence="3 4">
    <name type="scientific">Cytospora paraplurivora</name>
    <dbReference type="NCBI Taxonomy" id="2898453"/>
    <lineage>
        <taxon>Eukaryota</taxon>
        <taxon>Fungi</taxon>
        <taxon>Dikarya</taxon>
        <taxon>Ascomycota</taxon>
        <taxon>Pezizomycotina</taxon>
        <taxon>Sordariomycetes</taxon>
        <taxon>Sordariomycetidae</taxon>
        <taxon>Diaporthales</taxon>
        <taxon>Cytosporaceae</taxon>
        <taxon>Cytospora</taxon>
    </lineage>
</organism>
<protein>
    <recommendedName>
        <fullName evidence="2">Peptidase A1 domain-containing protein</fullName>
    </recommendedName>
</protein>
<dbReference type="InterPro" id="IPR001461">
    <property type="entry name" value="Aspartic_peptidase_A1"/>
</dbReference>
<name>A0AAN9UT80_9PEZI</name>
<dbReference type="SUPFAM" id="SSF50630">
    <property type="entry name" value="Acid proteases"/>
    <property type="match status" value="1"/>
</dbReference>
<sequence length="380" mass="41130">MRVSTTTTLTTKHAIGLCFAFLASVVYGLPSILPRNHDGLGSYTLNTKPNPTFKGRNGTGAYLKAMAKYAHLADSGSDKAASLVGSLTGFAEADDREWLCPVAIGTPGQIVNLDLDTGSADLSASGNVYTDNVQLGDLLVKNATVETATQWSSNLIEDDAPLSGLMGLAINLSTTIRPHVQGVTNGILSQLKNQGIGSITVDLQYHNDGTFTFGGANASSAYDSQMLYQPVLPGKGYWEIEMTSVRYADSDEVLIHSWPTIVDTGTSLMLMSSDDLVKQYYDLVDSATYSVEDYGYVFNCNETLPDFHFGFTDDWAEYTVPGRYMNYSTAPEMGEEYCYGGIQGSDMGFSIMGDVFLKAVYVDFNIANQTIGFAHKTLEN</sequence>
<accession>A0AAN9UT80</accession>
<dbReference type="Gene3D" id="2.40.70.10">
    <property type="entry name" value="Acid Proteases"/>
    <property type="match status" value="2"/>
</dbReference>
<dbReference type="GO" id="GO:0004190">
    <property type="term" value="F:aspartic-type endopeptidase activity"/>
    <property type="evidence" value="ECO:0007669"/>
    <property type="project" value="InterPro"/>
</dbReference>